<dbReference type="SUPFAM" id="SSF56784">
    <property type="entry name" value="HAD-like"/>
    <property type="match status" value="1"/>
</dbReference>
<reference evidence="1 2" key="1">
    <citation type="submission" date="2019-08" db="EMBL/GenBank/DDBJ databases">
        <title>Agrococcus lahaulensis sp. nov., isolated from a cold desert of the Indian Himalayas.</title>
        <authorList>
            <person name="Qu J.H."/>
        </authorList>
    </citation>
    <scope>NUCLEOTIDE SEQUENCE [LARGE SCALE GENOMIC DNA]</scope>
    <source>
        <strain evidence="1 2">NS18</strain>
    </source>
</reference>
<dbReference type="GO" id="GO:0016791">
    <property type="term" value="F:phosphatase activity"/>
    <property type="evidence" value="ECO:0007669"/>
    <property type="project" value="TreeGrafter"/>
</dbReference>
<dbReference type="Gene3D" id="3.30.1240.10">
    <property type="match status" value="1"/>
</dbReference>
<dbReference type="InterPro" id="IPR036412">
    <property type="entry name" value="HAD-like_sf"/>
</dbReference>
<comment type="caution">
    <text evidence="1">The sequence shown here is derived from an EMBL/GenBank/DDBJ whole genome shotgun (WGS) entry which is preliminary data.</text>
</comment>
<dbReference type="GO" id="GO:0000287">
    <property type="term" value="F:magnesium ion binding"/>
    <property type="evidence" value="ECO:0007669"/>
    <property type="project" value="TreeGrafter"/>
</dbReference>
<evidence type="ECO:0000313" key="1">
    <source>
        <dbReference type="EMBL" id="KAA6436390.1"/>
    </source>
</evidence>
<organism evidence="1 2">
    <name type="scientific">Agrococcus sediminis</name>
    <dbReference type="NCBI Taxonomy" id="2599924"/>
    <lineage>
        <taxon>Bacteria</taxon>
        <taxon>Bacillati</taxon>
        <taxon>Actinomycetota</taxon>
        <taxon>Actinomycetes</taxon>
        <taxon>Micrococcales</taxon>
        <taxon>Microbacteriaceae</taxon>
        <taxon>Agrococcus</taxon>
    </lineage>
</organism>
<proteinExistence type="predicted"/>
<sequence>MEPLLIGLDIDGTVVHEDDSLSPRVADAVRRVVEAGHVVVLATGRSQATTESTAVRLGIEPSHLVSANGALVLARRGDAYEPVHVETFDPSDALRTIAQGLPTGSFMVEDATGHRRYTDGMVDWNLDVAERVEFEDLLEVPALRVVVMSPDHEVDEFLEIVEGMGLHKVSYAIGYSSWLDIAPEGVNKATGLEHVAEDLGIPRDRILVVGDGRNDIEMFEWVAEGGGRAVAMGQAPDEVKAAATEVTADVQGDGLALVLEGLLVRA</sequence>
<dbReference type="AlphaFoldDB" id="A0A5M8QN09"/>
<dbReference type="PANTHER" id="PTHR10000">
    <property type="entry name" value="PHOSPHOSERINE PHOSPHATASE"/>
    <property type="match status" value="1"/>
</dbReference>
<keyword evidence="2" id="KW-1185">Reference proteome</keyword>
<dbReference type="Pfam" id="PF08282">
    <property type="entry name" value="Hydrolase_3"/>
    <property type="match status" value="1"/>
</dbReference>
<dbReference type="RefSeq" id="WP_146355100.1">
    <property type="nucleotide sequence ID" value="NZ_VOIR01000011.1"/>
</dbReference>
<dbReference type="GO" id="GO:0005829">
    <property type="term" value="C:cytosol"/>
    <property type="evidence" value="ECO:0007669"/>
    <property type="project" value="TreeGrafter"/>
</dbReference>
<accession>A0A5M8QN09</accession>
<dbReference type="OrthoDB" id="3180855at2"/>
<protein>
    <submittedName>
        <fullName evidence="1">HAD family phosphatase</fullName>
    </submittedName>
</protein>
<dbReference type="EMBL" id="VOIR01000011">
    <property type="protein sequence ID" value="KAA6436390.1"/>
    <property type="molecule type" value="Genomic_DNA"/>
</dbReference>
<name>A0A5M8QN09_9MICO</name>
<dbReference type="Gene3D" id="3.40.50.1000">
    <property type="entry name" value="HAD superfamily/HAD-like"/>
    <property type="match status" value="1"/>
</dbReference>
<dbReference type="InterPro" id="IPR023214">
    <property type="entry name" value="HAD_sf"/>
</dbReference>
<gene>
    <name evidence="1" type="ORF">FQ330_03010</name>
</gene>
<dbReference type="Proteomes" id="UP000323221">
    <property type="component" value="Unassembled WGS sequence"/>
</dbReference>
<evidence type="ECO:0000313" key="2">
    <source>
        <dbReference type="Proteomes" id="UP000323221"/>
    </source>
</evidence>
<dbReference type="PANTHER" id="PTHR10000:SF8">
    <property type="entry name" value="HAD SUPERFAMILY HYDROLASE-LIKE, TYPE 3"/>
    <property type="match status" value="1"/>
</dbReference>